<reference evidence="4 5" key="1">
    <citation type="submission" date="2016-10" db="EMBL/GenBank/DDBJ databases">
        <authorList>
            <person name="de Groot N.N."/>
        </authorList>
    </citation>
    <scope>NUCLEOTIDE SEQUENCE [LARGE SCALE GENOMIC DNA]</scope>
    <source>
        <strain evidence="4 5">CGMCC 1.9157</strain>
    </source>
</reference>
<keyword evidence="4" id="KW-0670">Pyruvate</keyword>
<dbReference type="InterPro" id="IPR051126">
    <property type="entry name" value="Thiosulfate_sulfurtransferase"/>
</dbReference>
<dbReference type="GO" id="GO:0016740">
    <property type="term" value="F:transferase activity"/>
    <property type="evidence" value="ECO:0007669"/>
    <property type="project" value="UniProtKB-KW"/>
</dbReference>
<dbReference type="InterPro" id="IPR036873">
    <property type="entry name" value="Rhodanese-like_dom_sf"/>
</dbReference>
<dbReference type="EMBL" id="FOVR01000002">
    <property type="protein sequence ID" value="SFN94149.1"/>
    <property type="molecule type" value="Genomic_DNA"/>
</dbReference>
<dbReference type="SUPFAM" id="SSF52821">
    <property type="entry name" value="Rhodanese/Cell cycle control phosphatase"/>
    <property type="match status" value="2"/>
</dbReference>
<dbReference type="PANTHER" id="PTHR43855">
    <property type="entry name" value="THIOSULFATE SULFURTRANSFERASE"/>
    <property type="match status" value="1"/>
</dbReference>
<feature type="chain" id="PRO_5011459228" evidence="2">
    <location>
        <begin position="22"/>
        <end position="314"/>
    </location>
</feature>
<dbReference type="RefSeq" id="WP_210186667.1">
    <property type="nucleotide sequence ID" value="NZ_FOVR01000002.1"/>
</dbReference>
<dbReference type="CDD" id="cd01448">
    <property type="entry name" value="TST_Repeat_1"/>
    <property type="match status" value="1"/>
</dbReference>
<organism evidence="4 5">
    <name type="scientific">Cohaesibacter marisflavi</name>
    <dbReference type="NCBI Taxonomy" id="655353"/>
    <lineage>
        <taxon>Bacteria</taxon>
        <taxon>Pseudomonadati</taxon>
        <taxon>Pseudomonadota</taxon>
        <taxon>Alphaproteobacteria</taxon>
        <taxon>Hyphomicrobiales</taxon>
        <taxon>Cohaesibacteraceae</taxon>
    </lineage>
</organism>
<keyword evidence="5" id="KW-1185">Reference proteome</keyword>
<evidence type="ECO:0000256" key="1">
    <source>
        <dbReference type="ARBA" id="ARBA00022737"/>
    </source>
</evidence>
<evidence type="ECO:0000259" key="3">
    <source>
        <dbReference type="PROSITE" id="PS50206"/>
    </source>
</evidence>
<gene>
    <name evidence="4" type="ORF">SAMN04488056_102474</name>
</gene>
<dbReference type="STRING" id="655353.SAMN04488056_102474"/>
<accession>A0A1I5D4J4</accession>
<name>A0A1I5D4J4_9HYPH</name>
<protein>
    <submittedName>
        <fullName evidence="4">Thiosulfate/3-mercaptopyruvate sulfurtransferase</fullName>
    </submittedName>
</protein>
<dbReference type="Pfam" id="PF00581">
    <property type="entry name" value="Rhodanese"/>
    <property type="match status" value="2"/>
</dbReference>
<dbReference type="SMART" id="SM00450">
    <property type="entry name" value="RHOD"/>
    <property type="match status" value="2"/>
</dbReference>
<dbReference type="InterPro" id="IPR001763">
    <property type="entry name" value="Rhodanese-like_dom"/>
</dbReference>
<keyword evidence="4" id="KW-0808">Transferase</keyword>
<feature type="domain" description="Rhodanese" evidence="3">
    <location>
        <begin position="38"/>
        <end position="154"/>
    </location>
</feature>
<sequence>MKKMLFQAFVAFGLFVTPTFAATFGPLVSPQDLNAVADADKPLIIDIRGNSKDGASLFEQGHIAGSVNAPYGLFRGPKENPGQLVTEEHLEKVLGDIGAEKDRATVIAYQGANISDFGTAARVYWTLKSAGFTDIAILNGGLNNWEQQGLSFEIGAVSPQKTTIDVSFSDEWRASREEILKIVNGEETARLVDARPEEFWKGEKKHPAAAKPGTLPQSEYFVHSSWFDNKPVIADAAKVKQLANEAGFKGGEELVSFCNTGHWAATNWFALSELAELDNVKLYPESVVGYSNAGYDLANTPGLVQTLIKQVTGG</sequence>
<evidence type="ECO:0000313" key="4">
    <source>
        <dbReference type="EMBL" id="SFN94149.1"/>
    </source>
</evidence>
<dbReference type="PROSITE" id="PS50206">
    <property type="entry name" value="RHODANESE_3"/>
    <property type="match status" value="2"/>
</dbReference>
<keyword evidence="1" id="KW-0677">Repeat</keyword>
<proteinExistence type="predicted"/>
<dbReference type="Gene3D" id="3.40.250.10">
    <property type="entry name" value="Rhodanese-like domain"/>
    <property type="match status" value="2"/>
</dbReference>
<keyword evidence="2" id="KW-0732">Signal</keyword>
<evidence type="ECO:0000313" key="5">
    <source>
        <dbReference type="Proteomes" id="UP000199236"/>
    </source>
</evidence>
<dbReference type="AlphaFoldDB" id="A0A1I5D4J4"/>
<dbReference type="Proteomes" id="UP000199236">
    <property type="component" value="Unassembled WGS sequence"/>
</dbReference>
<evidence type="ECO:0000256" key="2">
    <source>
        <dbReference type="SAM" id="SignalP"/>
    </source>
</evidence>
<feature type="signal peptide" evidence="2">
    <location>
        <begin position="1"/>
        <end position="21"/>
    </location>
</feature>
<feature type="domain" description="Rhodanese" evidence="3">
    <location>
        <begin position="185"/>
        <end position="299"/>
    </location>
</feature>
<dbReference type="PANTHER" id="PTHR43855:SF1">
    <property type="entry name" value="THIOSULFATE SULFURTRANSFERASE"/>
    <property type="match status" value="1"/>
</dbReference>